<reference evidence="4" key="5">
    <citation type="journal article" date="2018" name="Nat. Plants">
        <title>Whole-genome landscape of Medicago truncatula symbiotic genes.</title>
        <authorList>
            <person name="Pecrix Y."/>
            <person name="Gamas P."/>
            <person name="Carrere S."/>
        </authorList>
    </citation>
    <scope>NUCLEOTIDE SEQUENCE</scope>
    <source>
        <tissue evidence="4">Leaves</tissue>
    </source>
</reference>
<feature type="domain" description="LOB" evidence="2">
    <location>
        <begin position="8"/>
        <end position="110"/>
    </location>
</feature>
<evidence type="ECO:0000313" key="4">
    <source>
        <dbReference type="EMBL" id="RHN49998.1"/>
    </source>
</evidence>
<evidence type="ECO:0000313" key="7">
    <source>
        <dbReference type="Proteomes" id="UP000265566"/>
    </source>
</evidence>
<dbReference type="EMBL" id="CM001222">
    <property type="protein sequence ID" value="KEH24954.1"/>
    <property type="molecule type" value="Genomic_DNA"/>
</dbReference>
<dbReference type="EnsemblPlants" id="KEH24954">
    <property type="protein sequence ID" value="KEH24954"/>
    <property type="gene ID" value="MTR_6g011250"/>
</dbReference>
<dbReference type="AlphaFoldDB" id="A0A072U5D5"/>
<dbReference type="Proteomes" id="UP000265566">
    <property type="component" value="Chromosome 6"/>
</dbReference>
<dbReference type="GO" id="GO:0001216">
    <property type="term" value="F:DNA-binding transcription activator activity"/>
    <property type="evidence" value="ECO:0000318"/>
    <property type="project" value="GO_Central"/>
</dbReference>
<dbReference type="GO" id="GO:0005634">
    <property type="term" value="C:nucleus"/>
    <property type="evidence" value="ECO:0000318"/>
    <property type="project" value="GO_Central"/>
</dbReference>
<dbReference type="Proteomes" id="UP000002051">
    <property type="component" value="Chromosome 6"/>
</dbReference>
<proteinExistence type="inferred from homology"/>
<dbReference type="OrthoDB" id="1893065at2759"/>
<gene>
    <name evidence="5" type="primary">25495262</name>
    <name evidence="3" type="ordered locus">MTR_6g011250</name>
    <name evidence="4" type="ORF">MtrunA17_Chr6g0452691</name>
</gene>
<dbReference type="PANTHER" id="PTHR31301:SF21">
    <property type="entry name" value="LOB DOMAIN-CONTAINING PROTEIN 27-RELATED"/>
    <property type="match status" value="1"/>
</dbReference>
<dbReference type="SMR" id="A0A072U5D5"/>
<dbReference type="GO" id="GO:0009556">
    <property type="term" value="P:microsporogenesis"/>
    <property type="evidence" value="ECO:0000318"/>
    <property type="project" value="GO_Central"/>
</dbReference>
<organism evidence="3 6">
    <name type="scientific">Medicago truncatula</name>
    <name type="common">Barrel medic</name>
    <name type="synonym">Medicago tribuloides</name>
    <dbReference type="NCBI Taxonomy" id="3880"/>
    <lineage>
        <taxon>Eukaryota</taxon>
        <taxon>Viridiplantae</taxon>
        <taxon>Streptophyta</taxon>
        <taxon>Embryophyta</taxon>
        <taxon>Tracheophyta</taxon>
        <taxon>Spermatophyta</taxon>
        <taxon>Magnoliopsida</taxon>
        <taxon>eudicotyledons</taxon>
        <taxon>Gunneridae</taxon>
        <taxon>Pentapetalae</taxon>
        <taxon>rosids</taxon>
        <taxon>fabids</taxon>
        <taxon>Fabales</taxon>
        <taxon>Fabaceae</taxon>
        <taxon>Papilionoideae</taxon>
        <taxon>50 kb inversion clade</taxon>
        <taxon>NPAAA clade</taxon>
        <taxon>Hologalegina</taxon>
        <taxon>IRL clade</taxon>
        <taxon>Trifolieae</taxon>
        <taxon>Medicago</taxon>
    </lineage>
</organism>
<evidence type="ECO:0000259" key="2">
    <source>
        <dbReference type="PROSITE" id="PS50891"/>
    </source>
</evidence>
<dbReference type="InterPro" id="IPR004883">
    <property type="entry name" value="LOB"/>
</dbReference>
<reference evidence="5" key="3">
    <citation type="submission" date="2015-04" db="UniProtKB">
        <authorList>
            <consortium name="EnsemblPlants"/>
        </authorList>
    </citation>
    <scope>IDENTIFICATION</scope>
    <source>
        <strain evidence="5">cv. Jemalong A17</strain>
    </source>
</reference>
<evidence type="ECO:0000313" key="3">
    <source>
        <dbReference type="EMBL" id="KEH24954.1"/>
    </source>
</evidence>
<dbReference type="KEGG" id="mtr:25495262"/>
<dbReference type="EMBL" id="PSQE01000006">
    <property type="protein sequence ID" value="RHN49998.1"/>
    <property type="molecule type" value="Genomic_DNA"/>
</dbReference>
<dbReference type="STRING" id="3880.A0A072U5D5"/>
<evidence type="ECO:0000256" key="1">
    <source>
        <dbReference type="ARBA" id="ARBA00005474"/>
    </source>
</evidence>
<evidence type="ECO:0000313" key="6">
    <source>
        <dbReference type="Proteomes" id="UP000002051"/>
    </source>
</evidence>
<dbReference type="HOGENOM" id="CLU_1689347_0_0_1"/>
<dbReference type="GO" id="GO:0006355">
    <property type="term" value="P:regulation of DNA-templated transcription"/>
    <property type="evidence" value="ECO:0000318"/>
    <property type="project" value="GO_Central"/>
</dbReference>
<dbReference type="Pfam" id="PF03195">
    <property type="entry name" value="LOB"/>
    <property type="match status" value="1"/>
</dbReference>
<dbReference type="Gramene" id="rna34244">
    <property type="protein sequence ID" value="RHN49998.1"/>
    <property type="gene ID" value="gene34244"/>
</dbReference>
<accession>A0A072U5D5</accession>
<dbReference type="PANTHER" id="PTHR31301">
    <property type="entry name" value="LOB DOMAIN-CONTAINING PROTEIN 4-RELATED"/>
    <property type="match status" value="1"/>
</dbReference>
<sequence length="184" mass="20981">MNIMKSNKVCAACKYQRRKCPKDCPLAPYFPTDKPKRFDNVHNLFGVSNIVKLLKNIKDNDVRADAMDSIIFESDIRAEFPVHGCVGVIHQYLGLIRESTEELNRTQSLLAICKMNNHSQQQNLHSSLPSTAPQETNIPSFALDDLDNEELNDLDGGVDAGWDLEPDDFFKDIEEYKERMCMNN</sequence>
<reference evidence="3 6" key="1">
    <citation type="journal article" date="2011" name="Nature">
        <title>The Medicago genome provides insight into the evolution of rhizobial symbioses.</title>
        <authorList>
            <person name="Young N.D."/>
            <person name="Debelle F."/>
            <person name="Oldroyd G.E."/>
            <person name="Geurts R."/>
            <person name="Cannon S.B."/>
            <person name="Udvardi M.K."/>
            <person name="Benedito V.A."/>
            <person name="Mayer K.F."/>
            <person name="Gouzy J."/>
            <person name="Schoof H."/>
            <person name="Van de Peer Y."/>
            <person name="Proost S."/>
            <person name="Cook D.R."/>
            <person name="Meyers B.C."/>
            <person name="Spannagl M."/>
            <person name="Cheung F."/>
            <person name="De Mita S."/>
            <person name="Krishnakumar V."/>
            <person name="Gundlach H."/>
            <person name="Zhou S."/>
            <person name="Mudge J."/>
            <person name="Bharti A.K."/>
            <person name="Murray J.D."/>
            <person name="Naoumkina M.A."/>
            <person name="Rosen B."/>
            <person name="Silverstein K.A."/>
            <person name="Tang H."/>
            <person name="Rombauts S."/>
            <person name="Zhao P.X."/>
            <person name="Zhou P."/>
            <person name="Barbe V."/>
            <person name="Bardou P."/>
            <person name="Bechner M."/>
            <person name="Bellec A."/>
            <person name="Berger A."/>
            <person name="Berges H."/>
            <person name="Bidwell S."/>
            <person name="Bisseling T."/>
            <person name="Choisne N."/>
            <person name="Couloux A."/>
            <person name="Denny R."/>
            <person name="Deshpande S."/>
            <person name="Dai X."/>
            <person name="Doyle J.J."/>
            <person name="Dudez A.M."/>
            <person name="Farmer A.D."/>
            <person name="Fouteau S."/>
            <person name="Franken C."/>
            <person name="Gibelin C."/>
            <person name="Gish J."/>
            <person name="Goldstein S."/>
            <person name="Gonzalez A.J."/>
            <person name="Green P.J."/>
            <person name="Hallab A."/>
            <person name="Hartog M."/>
            <person name="Hua A."/>
            <person name="Humphray S.J."/>
            <person name="Jeong D.H."/>
            <person name="Jing Y."/>
            <person name="Jocker A."/>
            <person name="Kenton S.M."/>
            <person name="Kim D.J."/>
            <person name="Klee K."/>
            <person name="Lai H."/>
            <person name="Lang C."/>
            <person name="Lin S."/>
            <person name="Macmil S.L."/>
            <person name="Magdelenat G."/>
            <person name="Matthews L."/>
            <person name="McCorrison J."/>
            <person name="Monaghan E.L."/>
            <person name="Mun J.H."/>
            <person name="Najar F.Z."/>
            <person name="Nicholson C."/>
            <person name="Noirot C."/>
            <person name="O'Bleness M."/>
            <person name="Paule C.R."/>
            <person name="Poulain J."/>
            <person name="Prion F."/>
            <person name="Qin B."/>
            <person name="Qu C."/>
            <person name="Retzel E.F."/>
            <person name="Riddle C."/>
            <person name="Sallet E."/>
            <person name="Samain S."/>
            <person name="Samson N."/>
            <person name="Sanders I."/>
            <person name="Saurat O."/>
            <person name="Scarpelli C."/>
            <person name="Schiex T."/>
            <person name="Segurens B."/>
            <person name="Severin A.J."/>
            <person name="Sherrier D.J."/>
            <person name="Shi R."/>
            <person name="Sims S."/>
            <person name="Singer S.R."/>
            <person name="Sinharoy S."/>
            <person name="Sterck L."/>
            <person name="Viollet A."/>
            <person name="Wang B.B."/>
            <person name="Wang K."/>
            <person name="Wang M."/>
            <person name="Wang X."/>
            <person name="Warfsmann J."/>
            <person name="Weissenbach J."/>
            <person name="White D.D."/>
            <person name="White J.D."/>
            <person name="Wiley G.B."/>
            <person name="Wincker P."/>
            <person name="Xing Y."/>
            <person name="Yang L."/>
            <person name="Yao Z."/>
            <person name="Ying F."/>
            <person name="Zhai J."/>
            <person name="Zhou L."/>
            <person name="Zuber A."/>
            <person name="Denarie J."/>
            <person name="Dixon R.A."/>
            <person name="May G.D."/>
            <person name="Schwartz D.C."/>
            <person name="Rogers J."/>
            <person name="Quetier F."/>
            <person name="Town C.D."/>
            <person name="Roe B.A."/>
        </authorList>
    </citation>
    <scope>NUCLEOTIDE SEQUENCE [LARGE SCALE GENOMIC DNA]</scope>
    <source>
        <strain evidence="3">A17</strain>
        <strain evidence="5 6">cv. Jemalong A17</strain>
    </source>
</reference>
<reference evidence="3 6" key="2">
    <citation type="journal article" date="2014" name="BMC Genomics">
        <title>An improved genome release (version Mt4.0) for the model legume Medicago truncatula.</title>
        <authorList>
            <person name="Tang H."/>
            <person name="Krishnakumar V."/>
            <person name="Bidwell S."/>
            <person name="Rosen B."/>
            <person name="Chan A."/>
            <person name="Zhou S."/>
            <person name="Gentzbittel L."/>
            <person name="Childs K.L."/>
            <person name="Yandell M."/>
            <person name="Gundlach H."/>
            <person name="Mayer K.F."/>
            <person name="Schwartz D.C."/>
            <person name="Town C.D."/>
        </authorList>
    </citation>
    <scope>GENOME REANNOTATION</scope>
    <source>
        <strain evidence="3">A17</strain>
        <strain evidence="5 6">cv. Jemalong A17</strain>
    </source>
</reference>
<dbReference type="PROSITE" id="PS50891">
    <property type="entry name" value="LOB"/>
    <property type="match status" value="1"/>
</dbReference>
<name>A0A072U5D5_MEDTR</name>
<comment type="similarity">
    <text evidence="1">Belongs to the LOB domain-containing protein family.</text>
</comment>
<keyword evidence="6" id="KW-1185">Reference proteome</keyword>
<reference evidence="7" key="4">
    <citation type="journal article" date="2018" name="Nat. Plants">
        <title>Whole-genome landscape of Medicago truncatula symbiotic genes.</title>
        <authorList>
            <person name="Pecrix Y."/>
            <person name="Staton S.E."/>
            <person name="Sallet E."/>
            <person name="Lelandais-Briere C."/>
            <person name="Moreau S."/>
            <person name="Carrere S."/>
            <person name="Blein T."/>
            <person name="Jardinaud M.F."/>
            <person name="Latrasse D."/>
            <person name="Zouine M."/>
            <person name="Zahm M."/>
            <person name="Kreplak J."/>
            <person name="Mayjonade B."/>
            <person name="Satge C."/>
            <person name="Perez M."/>
            <person name="Cauet S."/>
            <person name="Marande W."/>
            <person name="Chantry-Darmon C."/>
            <person name="Lopez-Roques C."/>
            <person name="Bouchez O."/>
            <person name="Berard A."/>
            <person name="Debelle F."/>
            <person name="Munos S."/>
            <person name="Bendahmane A."/>
            <person name="Berges H."/>
            <person name="Niebel A."/>
            <person name="Buitink J."/>
            <person name="Frugier F."/>
            <person name="Benhamed M."/>
            <person name="Crespi M."/>
            <person name="Gouzy J."/>
            <person name="Gamas P."/>
        </authorList>
    </citation>
    <scope>NUCLEOTIDE SEQUENCE [LARGE SCALE GENOMIC DNA]</scope>
    <source>
        <strain evidence="7">cv. Jemalong A17</strain>
    </source>
</reference>
<protein>
    <submittedName>
        <fullName evidence="3">LOB domain protein</fullName>
    </submittedName>
    <submittedName>
        <fullName evidence="4">Putative transcription factor AS2-LOB family</fullName>
    </submittedName>
</protein>
<evidence type="ECO:0000313" key="5">
    <source>
        <dbReference type="EnsemblPlants" id="KEH24954"/>
    </source>
</evidence>